<name>A0ABR7TMI7_9BACT</name>
<keyword evidence="2" id="KW-1185">Reference proteome</keyword>
<reference evidence="1 2" key="1">
    <citation type="submission" date="2020-09" db="EMBL/GenBank/DDBJ databases">
        <title>Genome sequences of type strains of Chitinophaga qingshengii and Chitinophaga varians.</title>
        <authorList>
            <person name="Kittiwongwattana C."/>
        </authorList>
    </citation>
    <scope>NUCLEOTIDE SEQUENCE [LARGE SCALE GENOMIC DNA]</scope>
    <source>
        <strain evidence="1 2">JCM 30026</strain>
    </source>
</reference>
<evidence type="ECO:0000313" key="1">
    <source>
        <dbReference type="EMBL" id="MBC9930748.1"/>
    </source>
</evidence>
<evidence type="ECO:0008006" key="3">
    <source>
        <dbReference type="Google" id="ProtNLM"/>
    </source>
</evidence>
<comment type="caution">
    <text evidence="1">The sequence shown here is derived from an EMBL/GenBank/DDBJ whole genome shotgun (WGS) entry which is preliminary data.</text>
</comment>
<dbReference type="RefSeq" id="WP_188087802.1">
    <property type="nucleotide sequence ID" value="NZ_JACVFC010000001.1"/>
</dbReference>
<dbReference type="Proteomes" id="UP000659124">
    <property type="component" value="Unassembled WGS sequence"/>
</dbReference>
<gene>
    <name evidence="1" type="ORF">ICL07_10210</name>
</gene>
<organism evidence="1 2">
    <name type="scientific">Chitinophaga qingshengii</name>
    <dbReference type="NCBI Taxonomy" id="1569794"/>
    <lineage>
        <taxon>Bacteria</taxon>
        <taxon>Pseudomonadati</taxon>
        <taxon>Bacteroidota</taxon>
        <taxon>Chitinophagia</taxon>
        <taxon>Chitinophagales</taxon>
        <taxon>Chitinophagaceae</taxon>
        <taxon>Chitinophaga</taxon>
    </lineage>
</organism>
<proteinExistence type="predicted"/>
<evidence type="ECO:0000313" key="2">
    <source>
        <dbReference type="Proteomes" id="UP000659124"/>
    </source>
</evidence>
<protein>
    <recommendedName>
        <fullName evidence="3">Secreted protein</fullName>
    </recommendedName>
</protein>
<accession>A0ABR7TMI7</accession>
<sequence length="122" mass="14185">MKYFLIICISLGLLLQNFSRSLIVLLFRAQQSYIAQVLCENRNKPEMHCNGKCYLKKELDRDARQDKNNNSNKERYEVMFVNALPERLTAPSAEPVAHTVFYTEPFLETPTHAIFHPPRSLV</sequence>
<dbReference type="EMBL" id="JACVFC010000001">
    <property type="protein sequence ID" value="MBC9930748.1"/>
    <property type="molecule type" value="Genomic_DNA"/>
</dbReference>